<dbReference type="InterPro" id="IPR055270">
    <property type="entry name" value="Glyco_tran_10_C"/>
</dbReference>
<dbReference type="GO" id="GO:0032580">
    <property type="term" value="C:Golgi cisterna membrane"/>
    <property type="evidence" value="ECO:0007669"/>
    <property type="project" value="UniProtKB-SubCell"/>
</dbReference>
<dbReference type="InterPro" id="IPR001503">
    <property type="entry name" value="Glyco_trans_10"/>
</dbReference>
<evidence type="ECO:0000256" key="4">
    <source>
        <dbReference type="ARBA" id="ARBA00022679"/>
    </source>
</evidence>
<name>A0A6V7Q109_ANACO</name>
<dbReference type="PANTHER" id="PTHR11929">
    <property type="entry name" value="ALPHA- 1,3 -FUCOSYLTRANSFERASE"/>
    <property type="match status" value="1"/>
</dbReference>
<feature type="transmembrane region" description="Helical" evidence="5">
    <location>
        <begin position="42"/>
        <end position="60"/>
    </location>
</feature>
<feature type="region of interest" description="Disordered" evidence="6">
    <location>
        <begin position="1"/>
        <end position="20"/>
    </location>
</feature>
<evidence type="ECO:0000256" key="1">
    <source>
        <dbReference type="ARBA" id="ARBA00004922"/>
    </source>
</evidence>
<keyword evidence="5" id="KW-0812">Transmembrane</keyword>
<dbReference type="FunFam" id="3.40.50.11660:FF:000003">
    <property type="entry name" value="Alpha-(1,4)-fucosyltransferase"/>
    <property type="match status" value="1"/>
</dbReference>
<comment type="similarity">
    <text evidence="2 5">Belongs to the glycosyltransferase 10 family.</text>
</comment>
<evidence type="ECO:0000256" key="2">
    <source>
        <dbReference type="ARBA" id="ARBA00008919"/>
    </source>
</evidence>
<dbReference type="AlphaFoldDB" id="A0A6V7Q109"/>
<gene>
    <name evidence="8" type="ORF">CB5_LOCUS20065</name>
</gene>
<organism evidence="8">
    <name type="scientific">Ananas comosus var. bracteatus</name>
    <name type="common">red pineapple</name>
    <dbReference type="NCBI Taxonomy" id="296719"/>
    <lineage>
        <taxon>Eukaryota</taxon>
        <taxon>Viridiplantae</taxon>
        <taxon>Streptophyta</taxon>
        <taxon>Embryophyta</taxon>
        <taxon>Tracheophyta</taxon>
        <taxon>Spermatophyta</taxon>
        <taxon>Magnoliopsida</taxon>
        <taxon>Liliopsida</taxon>
        <taxon>Poales</taxon>
        <taxon>Bromeliaceae</taxon>
        <taxon>Bromelioideae</taxon>
        <taxon>Ananas</taxon>
    </lineage>
</organism>
<evidence type="ECO:0000313" key="8">
    <source>
        <dbReference type="EMBL" id="CAD1836854.1"/>
    </source>
</evidence>
<dbReference type="UniPathway" id="UPA00378"/>
<dbReference type="PANTHER" id="PTHR11929:SF194">
    <property type="entry name" value="ALPHA-(1,3)-FUCOSYLTRANSFERASE 10"/>
    <property type="match status" value="1"/>
</dbReference>
<evidence type="ECO:0000256" key="3">
    <source>
        <dbReference type="ARBA" id="ARBA00022676"/>
    </source>
</evidence>
<dbReference type="SUPFAM" id="SSF53756">
    <property type="entry name" value="UDP-Glycosyltransferase/glycogen phosphorylase"/>
    <property type="match status" value="1"/>
</dbReference>
<reference evidence="8" key="1">
    <citation type="submission" date="2020-07" db="EMBL/GenBank/DDBJ databases">
        <authorList>
            <person name="Lin J."/>
        </authorList>
    </citation>
    <scope>NUCLEOTIDE SEQUENCE</scope>
</reference>
<accession>A0A6V7Q109</accession>
<dbReference type="GO" id="GO:0046920">
    <property type="term" value="F:alpha-(1-&gt;3)-fucosyltransferase activity"/>
    <property type="evidence" value="ECO:0007669"/>
    <property type="project" value="TreeGrafter"/>
</dbReference>
<comment type="subcellular location">
    <subcellularLocation>
        <location evidence="5">Golgi apparatus</location>
        <location evidence="5">Golgi stack membrane</location>
        <topology evidence="5">Single-pass type II membrane protein</topology>
    </subcellularLocation>
</comment>
<evidence type="ECO:0000256" key="6">
    <source>
        <dbReference type="SAM" id="MobiDB-lite"/>
    </source>
</evidence>
<sequence length="376" mass="41062">MSSTKPSSSPTPPPPPPPPFSSFFTANSAAAAVFASRRVSCIAPLVVAALFAAALVALLLDFPKLSPSLLVDSPAVDSSVVVTTAVDSLGSRQKERFGDVVPHTGGGTRRGVTWVPDILDGVYECRCGLSCVWSRNVAVVDEVDVTLWESFKPPKTRKQGEPLRAFMDLEATRRPSGFEDIFIGYHAKDDVQATYAGKTFRITRSYRVAKEKKNDTLVYWSSSRCLPHRDALAKALISLIPTHSFGRCLNNVGGSDVALDFFPIARWKRTQSPTVDHLHCAMSHYKFVLAIENTNTESYVTEKLFYALDAGSVPIYFGTSNVWDFVPPNSIIEGSKFSSLEELASYVKALAEDPWPTRSTMRGGGAVCWETTARPA</sequence>
<keyword evidence="4 5" id="KW-0808">Transferase</keyword>
<dbReference type="Pfam" id="PF00852">
    <property type="entry name" value="Glyco_transf_10"/>
    <property type="match status" value="1"/>
</dbReference>
<keyword evidence="5" id="KW-1133">Transmembrane helix</keyword>
<dbReference type="EMBL" id="LR862131">
    <property type="protein sequence ID" value="CAD1836854.1"/>
    <property type="molecule type" value="Genomic_DNA"/>
</dbReference>
<feature type="compositionally biased region" description="Pro residues" evidence="6">
    <location>
        <begin position="9"/>
        <end position="20"/>
    </location>
</feature>
<keyword evidence="5" id="KW-0333">Golgi apparatus</keyword>
<dbReference type="Gene3D" id="3.40.50.11660">
    <property type="entry name" value="Glycosyl transferase family 10, C-terminal domain"/>
    <property type="match status" value="1"/>
</dbReference>
<comment type="pathway">
    <text evidence="1">Protein modification; protein glycosylation.</text>
</comment>
<dbReference type="InterPro" id="IPR038577">
    <property type="entry name" value="GT10-like_C_sf"/>
</dbReference>
<evidence type="ECO:0000259" key="7">
    <source>
        <dbReference type="Pfam" id="PF00852"/>
    </source>
</evidence>
<feature type="domain" description="Fucosyltransferase C-terminal" evidence="7">
    <location>
        <begin position="213"/>
        <end position="353"/>
    </location>
</feature>
<keyword evidence="5" id="KW-0472">Membrane</keyword>
<dbReference type="EC" id="2.4.1.-" evidence="5"/>
<keyword evidence="3 5" id="KW-0328">Glycosyltransferase</keyword>
<protein>
    <recommendedName>
        <fullName evidence="5">Fucosyltransferase</fullName>
        <ecNumber evidence="5">2.4.1.-</ecNumber>
    </recommendedName>
</protein>
<evidence type="ECO:0000256" key="5">
    <source>
        <dbReference type="RuleBase" id="RU003832"/>
    </source>
</evidence>
<proteinExistence type="inferred from homology"/>